<evidence type="ECO:0000313" key="3">
    <source>
        <dbReference type="EMBL" id="CAD7646977.1"/>
    </source>
</evidence>
<feature type="domain" description="MOSC" evidence="2">
    <location>
        <begin position="410"/>
        <end position="570"/>
    </location>
</feature>
<dbReference type="GO" id="GO:0030151">
    <property type="term" value="F:molybdenum ion binding"/>
    <property type="evidence" value="ECO:0007669"/>
    <property type="project" value="InterPro"/>
</dbReference>
<feature type="domain" description="MOSC" evidence="2">
    <location>
        <begin position="163"/>
        <end position="314"/>
    </location>
</feature>
<dbReference type="Pfam" id="PF03473">
    <property type="entry name" value="MOSC"/>
    <property type="match status" value="4"/>
</dbReference>
<name>A0A7R9QI83_9ACAR</name>
<dbReference type="EMBL" id="CAJPVJ010002585">
    <property type="protein sequence ID" value="CAG2166496.1"/>
    <property type="molecule type" value="Genomic_DNA"/>
</dbReference>
<gene>
    <name evidence="3" type="ORF">ONB1V03_LOCUS6017</name>
</gene>
<dbReference type="InterPro" id="IPR005302">
    <property type="entry name" value="MoCF_Sase_C"/>
</dbReference>
<accession>A0A7R9QI83</accession>
<keyword evidence="1" id="KW-1133">Transmembrane helix</keyword>
<sequence length="894" mass="103886">MNTTQIPVPLIVGLSVLTTTSLLFYLYRKTRPNYEQVCKVKKLFIYPIKAVKGVEVNELEITKYGVKYGTFKDRSWALLNESNNWIGIKHEPRLALTRTSIVGHELWVDAPDMPTLKLRYIDKLNNNHNILSFRMYGQQIKGLVCSDECNKWFQTFLGKPGVRLLQHHESFEFRDTNSDKRRNDDKEFPIIYQNKSGLHLINESSISHLNSRFSEGADHVCHENFRPNVLVDYPQAWAEDTWKWMRINGVNFMRLLACDRCPSTTVNQKTAVKNMETLVALKKFRPPEGITKKKGLGPSMGVIFAHLSNAGKGVEVNQLEITKYGVKYGSFRDRIMGQELWVDGPDMPTLKLRYIDEINDSHNIITIDMKYTTMATYRGKIKGIDCGPEANQWFETFLGRPGVRLLQHHHSFDFRNSNTYDRRNDDKDYPIIYHNKSNVHLINESSISDLNSRLPEGSDQVFDENFRPNVVVQYTEPWVEDKWKWMRINGVTFLRLIACDRCSVTTVNQKTGVLTRTRILGQEVWVDGPDMPTLKLRYIDEINDSHNIISFNLYGQRIKGIDCGPEVNQWFETFLSRPGVRLLQHHHSFDFRDSDTFKRRNDDKDYPIIYQNKSGLHLINESSISDLNSRFPEGEDHAIDENFRPNLVVEYREPWAEDKWKWMRINGVTFLRLIACDRCLNTGVNQKTGVEVNQLEITKYGVKYGIFKDRLRIMGKQLWVDGPDMPTLKLTYIEELNDNHKIISFNLDGQVIKGIDCGPEANQWFETFIGRPGVRLLQHHHSFDFRDSDSGKRRNDDKDFPIIYQNRSGLHLVNESSVNDLNSQFPEGEDQVLSDNFRPTVLVEYPEPWAEDNWKWMRINGVNFLMLISCDRCPTTCVDPETGAKVETLKTLKK</sequence>
<dbReference type="SUPFAM" id="SSF141673">
    <property type="entry name" value="MOSC N-terminal domain-like"/>
    <property type="match status" value="4"/>
</dbReference>
<organism evidence="3">
    <name type="scientific">Oppiella nova</name>
    <dbReference type="NCBI Taxonomy" id="334625"/>
    <lineage>
        <taxon>Eukaryota</taxon>
        <taxon>Metazoa</taxon>
        <taxon>Ecdysozoa</taxon>
        <taxon>Arthropoda</taxon>
        <taxon>Chelicerata</taxon>
        <taxon>Arachnida</taxon>
        <taxon>Acari</taxon>
        <taxon>Acariformes</taxon>
        <taxon>Sarcoptiformes</taxon>
        <taxon>Oribatida</taxon>
        <taxon>Brachypylina</taxon>
        <taxon>Oppioidea</taxon>
        <taxon>Oppiidae</taxon>
        <taxon>Oppiella</taxon>
    </lineage>
</organism>
<reference evidence="3" key="1">
    <citation type="submission" date="2020-11" db="EMBL/GenBank/DDBJ databases">
        <authorList>
            <person name="Tran Van P."/>
        </authorList>
    </citation>
    <scope>NUCLEOTIDE SEQUENCE</scope>
</reference>
<evidence type="ECO:0000313" key="4">
    <source>
        <dbReference type="Proteomes" id="UP000728032"/>
    </source>
</evidence>
<dbReference type="InterPro" id="IPR011037">
    <property type="entry name" value="Pyrv_Knase-like_insert_dom_sf"/>
</dbReference>
<feature type="domain" description="MOSC" evidence="2">
    <location>
        <begin position="758"/>
        <end position="894"/>
    </location>
</feature>
<dbReference type="GO" id="GO:0003824">
    <property type="term" value="F:catalytic activity"/>
    <property type="evidence" value="ECO:0007669"/>
    <property type="project" value="InterPro"/>
</dbReference>
<proteinExistence type="predicted"/>
<dbReference type="EMBL" id="OC917410">
    <property type="protein sequence ID" value="CAD7646977.1"/>
    <property type="molecule type" value="Genomic_DNA"/>
</dbReference>
<keyword evidence="1" id="KW-0812">Transmembrane</keyword>
<dbReference type="PANTHER" id="PTHR14237:SF19">
    <property type="entry name" value="MITOCHONDRIAL AMIDOXIME REDUCING COMPONENT 1"/>
    <property type="match status" value="1"/>
</dbReference>
<feature type="transmembrane region" description="Helical" evidence="1">
    <location>
        <begin position="6"/>
        <end position="27"/>
    </location>
</feature>
<dbReference type="AlphaFoldDB" id="A0A7R9QI83"/>
<dbReference type="InterPro" id="IPR005303">
    <property type="entry name" value="MOCOS_middle"/>
</dbReference>
<dbReference type="PROSITE" id="PS51340">
    <property type="entry name" value="MOSC"/>
    <property type="match status" value="4"/>
</dbReference>
<dbReference type="Pfam" id="PF03476">
    <property type="entry name" value="MOSC_N"/>
    <property type="match status" value="1"/>
</dbReference>
<dbReference type="SUPFAM" id="SSF50800">
    <property type="entry name" value="PK beta-barrel domain-like"/>
    <property type="match status" value="2"/>
</dbReference>
<evidence type="ECO:0000259" key="2">
    <source>
        <dbReference type="PROSITE" id="PS51340"/>
    </source>
</evidence>
<dbReference type="OrthoDB" id="6479793at2759"/>
<protein>
    <recommendedName>
        <fullName evidence="2">MOSC domain-containing protein</fullName>
    </recommendedName>
</protein>
<feature type="domain" description="MOSC" evidence="2">
    <location>
        <begin position="564"/>
        <end position="752"/>
    </location>
</feature>
<dbReference type="PANTHER" id="PTHR14237">
    <property type="entry name" value="MOLYBDOPTERIN COFACTOR SULFURASE MOSC"/>
    <property type="match status" value="1"/>
</dbReference>
<keyword evidence="4" id="KW-1185">Reference proteome</keyword>
<dbReference type="Proteomes" id="UP000728032">
    <property type="component" value="Unassembled WGS sequence"/>
</dbReference>
<keyword evidence="1" id="KW-0472">Membrane</keyword>
<dbReference type="GO" id="GO:0030170">
    <property type="term" value="F:pyridoxal phosphate binding"/>
    <property type="evidence" value="ECO:0007669"/>
    <property type="project" value="InterPro"/>
</dbReference>
<evidence type="ECO:0000256" key="1">
    <source>
        <dbReference type="SAM" id="Phobius"/>
    </source>
</evidence>